<dbReference type="SUPFAM" id="SSF100950">
    <property type="entry name" value="NagB/RpiA/CoA transferase-like"/>
    <property type="match status" value="1"/>
</dbReference>
<sequence>MEIKDKLKIHRFDTRKQMGAAAAAMVAEKIKELLSVQEHLNIIFAAAPSQQEFLESLVADASIPWSRINAFHMDEYAGLHPDAPQGFGNFLKERIFGKVPFRAVHYLNGNAPDLQAECARYAELLEKEGVDIVNMGIGENTHIAFNDPHVADFDDPATVKVVDLDLACRQQQVNDGCFKTIGEVPTHALTLTVPALFRARFAYCIVPGPTKANAIYHTLNSPVDARHPSTILRLHPRAQLFIDADSAAKL</sequence>
<keyword evidence="3" id="KW-1185">Reference proteome</keyword>
<dbReference type="InterPro" id="IPR037171">
    <property type="entry name" value="NagB/RpiA_transferase-like"/>
</dbReference>
<dbReference type="PANTHER" id="PTHR11280:SF6">
    <property type="entry name" value="GLUCOSAMINE-6-PHOSPHATE ISOMERASE NAGB"/>
    <property type="match status" value="1"/>
</dbReference>
<reference evidence="3" key="1">
    <citation type="submission" date="2021-03" db="EMBL/GenBank/DDBJ databases">
        <title>Assistant Professor.</title>
        <authorList>
            <person name="Huq M.A."/>
        </authorList>
    </citation>
    <scope>NUCLEOTIDE SEQUENCE [LARGE SCALE GENOMIC DNA]</scope>
    <source>
        <strain evidence="3">MAH-28</strain>
    </source>
</reference>
<evidence type="ECO:0000313" key="3">
    <source>
        <dbReference type="Proteomes" id="UP000679126"/>
    </source>
</evidence>
<dbReference type="Proteomes" id="UP000679126">
    <property type="component" value="Unassembled WGS sequence"/>
</dbReference>
<dbReference type="Pfam" id="PF01182">
    <property type="entry name" value="Glucosamine_iso"/>
    <property type="match status" value="1"/>
</dbReference>
<protein>
    <submittedName>
        <fullName evidence="2">Glucosamine-6-phosphate deaminase</fullName>
    </submittedName>
</protein>
<gene>
    <name evidence="2" type="ORF">J7I43_18195</name>
</gene>
<dbReference type="EMBL" id="JAGHKP010000003">
    <property type="protein sequence ID" value="MBO9154163.1"/>
    <property type="molecule type" value="Genomic_DNA"/>
</dbReference>
<dbReference type="InterPro" id="IPR004547">
    <property type="entry name" value="Glucosamine6P_isomerase"/>
</dbReference>
<feature type="domain" description="Glucosamine/galactosamine-6-phosphate isomerase" evidence="1">
    <location>
        <begin position="14"/>
        <end position="233"/>
    </location>
</feature>
<name>A0ABS3YIM6_9BACT</name>
<evidence type="ECO:0000313" key="2">
    <source>
        <dbReference type="EMBL" id="MBO9154163.1"/>
    </source>
</evidence>
<accession>A0ABS3YIM6</accession>
<organism evidence="2 3">
    <name type="scientific">Chitinophaga chungangae</name>
    <dbReference type="NCBI Taxonomy" id="2821488"/>
    <lineage>
        <taxon>Bacteria</taxon>
        <taxon>Pseudomonadati</taxon>
        <taxon>Bacteroidota</taxon>
        <taxon>Chitinophagia</taxon>
        <taxon>Chitinophagales</taxon>
        <taxon>Chitinophagaceae</taxon>
        <taxon>Chitinophaga</taxon>
    </lineage>
</organism>
<proteinExistence type="predicted"/>
<evidence type="ECO:0000259" key="1">
    <source>
        <dbReference type="Pfam" id="PF01182"/>
    </source>
</evidence>
<dbReference type="InterPro" id="IPR006148">
    <property type="entry name" value="Glc/Gal-6P_isomerase"/>
</dbReference>
<dbReference type="Gene3D" id="3.40.50.1360">
    <property type="match status" value="1"/>
</dbReference>
<dbReference type="RefSeq" id="WP_209147282.1">
    <property type="nucleotide sequence ID" value="NZ_JAGHKP010000003.1"/>
</dbReference>
<dbReference type="CDD" id="cd01399">
    <property type="entry name" value="GlcN6P_deaminase"/>
    <property type="match status" value="1"/>
</dbReference>
<dbReference type="PANTHER" id="PTHR11280">
    <property type="entry name" value="GLUCOSAMINE-6-PHOSPHATE ISOMERASE"/>
    <property type="match status" value="1"/>
</dbReference>
<comment type="caution">
    <text evidence="2">The sequence shown here is derived from an EMBL/GenBank/DDBJ whole genome shotgun (WGS) entry which is preliminary data.</text>
</comment>